<reference evidence="2 3" key="1">
    <citation type="submission" date="2019-06" db="EMBL/GenBank/DDBJ databases">
        <title>Genome Sequence of the Brown Rot Fungal Pathogen Monilinia laxa.</title>
        <authorList>
            <person name="De Miccolis Angelini R.M."/>
            <person name="Landi L."/>
            <person name="Abate D."/>
            <person name="Pollastro S."/>
            <person name="Romanazzi G."/>
            <person name="Faretra F."/>
        </authorList>
    </citation>
    <scope>NUCLEOTIDE SEQUENCE [LARGE SCALE GENOMIC DNA]</scope>
    <source>
        <strain evidence="2 3">Mlax316</strain>
    </source>
</reference>
<evidence type="ECO:0000313" key="3">
    <source>
        <dbReference type="Proteomes" id="UP000326757"/>
    </source>
</evidence>
<dbReference type="AlphaFoldDB" id="A0A5N6KHT8"/>
<keyword evidence="3" id="KW-1185">Reference proteome</keyword>
<feature type="compositionally biased region" description="Acidic residues" evidence="1">
    <location>
        <begin position="262"/>
        <end position="289"/>
    </location>
</feature>
<gene>
    <name evidence="2" type="ORF">EYC80_004769</name>
</gene>
<comment type="caution">
    <text evidence="2">The sequence shown here is derived from an EMBL/GenBank/DDBJ whole genome shotgun (WGS) entry which is preliminary data.</text>
</comment>
<feature type="region of interest" description="Disordered" evidence="1">
    <location>
        <begin position="241"/>
        <end position="299"/>
    </location>
</feature>
<name>A0A5N6KHT8_MONLA</name>
<organism evidence="2 3">
    <name type="scientific">Monilinia laxa</name>
    <name type="common">Brown rot fungus</name>
    <name type="synonym">Sclerotinia laxa</name>
    <dbReference type="NCBI Taxonomy" id="61186"/>
    <lineage>
        <taxon>Eukaryota</taxon>
        <taxon>Fungi</taxon>
        <taxon>Dikarya</taxon>
        <taxon>Ascomycota</taxon>
        <taxon>Pezizomycotina</taxon>
        <taxon>Leotiomycetes</taxon>
        <taxon>Helotiales</taxon>
        <taxon>Sclerotiniaceae</taxon>
        <taxon>Monilinia</taxon>
    </lineage>
</organism>
<dbReference type="OrthoDB" id="5428623at2759"/>
<sequence length="349" mass="38280">MPVERGRPSFYLLPPERLLPASALSTWLGRVVKSYSEPDANFVPDDPTPFITHPFATSTITKANLSTLAQRHKSLAATLGTSAIQASRNTSDGGGFSFSSSEMVCVRLQDHDGVFYRLSKHSETRTRLGRMLTRGGNTAFMITAVLIWRDATFTHSRESGVETSNSLAIPVSTIVTSTTGIALPSDLTDPSISSSQSHQGKAEISGESIGSHIFALQYKTVRRSVIQSIFGMGNSIMLKERGPALPSSQSFARQHPKYSDTEFSEDDENEHTSDDESDDDNDDSEDDLQAEPSNDANVVLEIDEDGITWADVLEEDEEEEMERADVMLNGEAIQFVFDSEERNAKSVDT</sequence>
<dbReference type="EMBL" id="VIGI01000002">
    <property type="protein sequence ID" value="KAB8303336.1"/>
    <property type="molecule type" value="Genomic_DNA"/>
</dbReference>
<accession>A0A5N6KHT8</accession>
<evidence type="ECO:0000313" key="2">
    <source>
        <dbReference type="EMBL" id="KAB8303336.1"/>
    </source>
</evidence>
<protein>
    <submittedName>
        <fullName evidence="2">Uncharacterized protein</fullName>
    </submittedName>
</protein>
<proteinExistence type="predicted"/>
<evidence type="ECO:0000256" key="1">
    <source>
        <dbReference type="SAM" id="MobiDB-lite"/>
    </source>
</evidence>
<dbReference type="Proteomes" id="UP000326757">
    <property type="component" value="Unassembled WGS sequence"/>
</dbReference>